<evidence type="ECO:0000256" key="1">
    <source>
        <dbReference type="ARBA" id="ARBA00004651"/>
    </source>
</evidence>
<feature type="transmembrane region" description="Helical" evidence="6">
    <location>
        <begin position="419"/>
        <end position="437"/>
    </location>
</feature>
<dbReference type="GO" id="GO:0005886">
    <property type="term" value="C:plasma membrane"/>
    <property type="evidence" value="ECO:0007669"/>
    <property type="project" value="UniProtKB-SubCell"/>
</dbReference>
<proteinExistence type="predicted"/>
<protein>
    <submittedName>
        <fullName evidence="7">Lipopolysaccharide biosynthesis protein</fullName>
    </submittedName>
</protein>
<dbReference type="Pfam" id="PF01943">
    <property type="entry name" value="Polysacc_synt"/>
    <property type="match status" value="1"/>
</dbReference>
<dbReference type="PANTHER" id="PTHR30250">
    <property type="entry name" value="PST FAMILY PREDICTED COLANIC ACID TRANSPORTER"/>
    <property type="match status" value="1"/>
</dbReference>
<evidence type="ECO:0000256" key="4">
    <source>
        <dbReference type="ARBA" id="ARBA00022989"/>
    </source>
</evidence>
<organism evidence="7 8">
    <name type="scientific">Glacieibacterium arshaanense</name>
    <dbReference type="NCBI Taxonomy" id="2511025"/>
    <lineage>
        <taxon>Bacteria</taxon>
        <taxon>Pseudomonadati</taxon>
        <taxon>Pseudomonadota</taxon>
        <taxon>Alphaproteobacteria</taxon>
        <taxon>Sphingomonadales</taxon>
        <taxon>Sphingosinicellaceae</taxon>
        <taxon>Glacieibacterium</taxon>
    </lineage>
</organism>
<evidence type="ECO:0000313" key="8">
    <source>
        <dbReference type="Proteomes" id="UP000297737"/>
    </source>
</evidence>
<comment type="subcellular location">
    <subcellularLocation>
        <location evidence="1">Cell membrane</location>
        <topology evidence="1">Multi-pass membrane protein</topology>
    </subcellularLocation>
</comment>
<feature type="transmembrane region" description="Helical" evidence="6">
    <location>
        <begin position="363"/>
        <end position="381"/>
    </location>
</feature>
<sequence length="481" mass="50373">MSDTGDTDLLARGGRTSFGGFLLRLGARMPFLFIAGRMYGAEALGLFAYATMVIELMAQLATLGLKRGLAAELAEGALPEPQIVADALLLAWIAAIAGALLLVAVPGIVFPNGGGGGFDRFLPLMAVAIVTSDVAIAAMAFRHKLGVAVVARSVVEPWTLAIVALLMAFTPLKRDGLLIAYAASMVAAMVASLRPLIREFGWPSGWSPHWRRLFELARANLPLAGADAAEWGSRRLDIFILGRFASAEVVGIYFIAQQIATLPGKLKSSFDSILAPVVTRTLAAGDTDGVAAHIRQVGFWIAAAQLGAVLALGFTGEASLALFGSTFATGTAVLALLLLVEFLGAQASISETALIYLRRKSNLLLSVAGLLLQTGISLWLVPIYGGVGAAAGLAIAALFLALTKSALLRRVLDTPVIGWRWSLVVAALPAVIAGLLVQHLHGLVQLIVGIPFVLGVFAAVIWTIGFRGPDRLLFVRGKGLG</sequence>
<keyword evidence="3 6" id="KW-0812">Transmembrane</keyword>
<evidence type="ECO:0000256" key="3">
    <source>
        <dbReference type="ARBA" id="ARBA00022692"/>
    </source>
</evidence>
<dbReference type="Proteomes" id="UP000297737">
    <property type="component" value="Unassembled WGS sequence"/>
</dbReference>
<feature type="transmembrane region" description="Helical" evidence="6">
    <location>
        <begin position="443"/>
        <end position="466"/>
    </location>
</feature>
<keyword evidence="8" id="KW-1185">Reference proteome</keyword>
<accession>A0A4Y9EK81</accession>
<gene>
    <name evidence="7" type="ORF">EUV02_15305</name>
</gene>
<keyword evidence="5 6" id="KW-0472">Membrane</keyword>
<reference evidence="7 8" key="1">
    <citation type="submission" date="2019-02" db="EMBL/GenBank/DDBJ databases">
        <title>Polymorphobacter sp. isolated from the lake at the Tibet of China.</title>
        <authorList>
            <person name="Li A."/>
        </authorList>
    </citation>
    <scope>NUCLEOTIDE SEQUENCE [LARGE SCALE GENOMIC DNA]</scope>
    <source>
        <strain evidence="7 8">DJ1R-1</strain>
    </source>
</reference>
<dbReference type="EMBL" id="SIHO01000004">
    <property type="protein sequence ID" value="TFU00411.1"/>
    <property type="molecule type" value="Genomic_DNA"/>
</dbReference>
<feature type="transmembrane region" description="Helical" evidence="6">
    <location>
        <begin position="87"/>
        <end position="109"/>
    </location>
</feature>
<dbReference type="InterPro" id="IPR002797">
    <property type="entry name" value="Polysacc_synth"/>
</dbReference>
<keyword evidence="2" id="KW-1003">Cell membrane</keyword>
<evidence type="ECO:0000313" key="7">
    <source>
        <dbReference type="EMBL" id="TFU00411.1"/>
    </source>
</evidence>
<keyword evidence="4 6" id="KW-1133">Transmembrane helix</keyword>
<feature type="transmembrane region" description="Helical" evidence="6">
    <location>
        <begin position="121"/>
        <end position="141"/>
    </location>
</feature>
<comment type="caution">
    <text evidence="7">The sequence shown here is derived from an EMBL/GenBank/DDBJ whole genome shotgun (WGS) entry which is preliminary data.</text>
</comment>
<feature type="transmembrane region" description="Helical" evidence="6">
    <location>
        <begin position="153"/>
        <end position="172"/>
    </location>
</feature>
<evidence type="ECO:0000256" key="5">
    <source>
        <dbReference type="ARBA" id="ARBA00023136"/>
    </source>
</evidence>
<feature type="transmembrane region" description="Helical" evidence="6">
    <location>
        <begin position="297"/>
        <end position="314"/>
    </location>
</feature>
<dbReference type="RefSeq" id="WP_135247178.1">
    <property type="nucleotide sequence ID" value="NZ_SIHO01000004.1"/>
</dbReference>
<feature type="transmembrane region" description="Helical" evidence="6">
    <location>
        <begin position="320"/>
        <end position="343"/>
    </location>
</feature>
<name>A0A4Y9EK81_9SPHN</name>
<dbReference type="OrthoDB" id="7388052at2"/>
<feature type="transmembrane region" description="Helical" evidence="6">
    <location>
        <begin position="178"/>
        <end position="197"/>
    </location>
</feature>
<dbReference type="InterPro" id="IPR050833">
    <property type="entry name" value="Poly_Biosynth_Transport"/>
</dbReference>
<evidence type="ECO:0000256" key="2">
    <source>
        <dbReference type="ARBA" id="ARBA00022475"/>
    </source>
</evidence>
<feature type="transmembrane region" description="Helical" evidence="6">
    <location>
        <begin position="387"/>
        <end position="407"/>
    </location>
</feature>
<dbReference type="PANTHER" id="PTHR30250:SF11">
    <property type="entry name" value="O-ANTIGEN TRANSPORTER-RELATED"/>
    <property type="match status" value="1"/>
</dbReference>
<dbReference type="AlphaFoldDB" id="A0A4Y9EK81"/>
<evidence type="ECO:0000256" key="6">
    <source>
        <dbReference type="SAM" id="Phobius"/>
    </source>
</evidence>